<dbReference type="GO" id="GO:0000976">
    <property type="term" value="F:transcription cis-regulatory region binding"/>
    <property type="evidence" value="ECO:0007669"/>
    <property type="project" value="TreeGrafter"/>
</dbReference>
<dbReference type="HOGENOM" id="CLU_069356_9_0_11"/>
<proteinExistence type="predicted"/>
<evidence type="ECO:0000256" key="4">
    <source>
        <dbReference type="PROSITE-ProRule" id="PRU00335"/>
    </source>
</evidence>
<sequence>MNQKQGGGRRSRAENRANMTNGIIEVGRKQLAKRGATGLSLREVAREIGVAPSALYRYVNDRNALLSLLIADAFTRLSDEVDAAVRAEKGLAEKLTAYAMTSRQWALSNSELWGLIYGNPVPGYEAAELGELDPGVRPLRTLAAIISEGVEDPVPEPPENFRKYLAVSVEELGISMTWPQLAYAGQCWSCLNGVISTEVFGRFGRDFSEVGRDMLVQTVAGMVQTIKWGPSATR</sequence>
<protein>
    <submittedName>
        <fullName evidence="6">TetR family transcriptional regulator</fullName>
    </submittedName>
</protein>
<dbReference type="OrthoDB" id="3210322at2"/>
<dbReference type="InterPro" id="IPR036271">
    <property type="entry name" value="Tet_transcr_reg_TetR-rel_C_sf"/>
</dbReference>
<dbReference type="InterPro" id="IPR001387">
    <property type="entry name" value="Cro/C1-type_HTH"/>
</dbReference>
<dbReference type="InterPro" id="IPR025996">
    <property type="entry name" value="MT1864/Rv1816-like_C"/>
</dbReference>
<dbReference type="Pfam" id="PF13305">
    <property type="entry name" value="TetR_C_33"/>
    <property type="match status" value="1"/>
</dbReference>
<dbReference type="PANTHER" id="PTHR30055:SF243">
    <property type="entry name" value="HTH-TYPE TRANSCRIPTIONAL REGULATOR RV1816"/>
    <property type="match status" value="1"/>
</dbReference>
<dbReference type="Pfam" id="PF00440">
    <property type="entry name" value="TetR_N"/>
    <property type="match status" value="1"/>
</dbReference>
<dbReference type="PROSITE" id="PS50977">
    <property type="entry name" value="HTH_TETR_2"/>
    <property type="match status" value="1"/>
</dbReference>
<dbReference type="RefSeq" id="WP_026159299.1">
    <property type="nucleotide sequence ID" value="NZ_AQUX01000002.1"/>
</dbReference>
<dbReference type="CDD" id="cd00093">
    <property type="entry name" value="HTH_XRE"/>
    <property type="match status" value="1"/>
</dbReference>
<dbReference type="Gene3D" id="1.10.357.10">
    <property type="entry name" value="Tetracycline Repressor, domain 2"/>
    <property type="match status" value="1"/>
</dbReference>
<reference evidence="6 7" key="1">
    <citation type="submission" date="2013-09" db="EMBL/GenBank/DDBJ databases">
        <title>Complete genome sequence of Corynebacterium doosanense CAU 212(T) (=DSM 45436(T)), isolated from activated sludge.</title>
        <authorList>
            <person name="Schaffert L."/>
            <person name="Albersmeier A."/>
            <person name="Kalinowski J."/>
            <person name="Ruckert C."/>
        </authorList>
    </citation>
    <scope>NUCLEOTIDE SEQUENCE [LARGE SCALE GENOMIC DNA]</scope>
    <source>
        <strain evidence="6 7">CAU 212</strain>
    </source>
</reference>
<evidence type="ECO:0000256" key="1">
    <source>
        <dbReference type="ARBA" id="ARBA00023015"/>
    </source>
</evidence>
<evidence type="ECO:0000256" key="2">
    <source>
        <dbReference type="ARBA" id="ARBA00023125"/>
    </source>
</evidence>
<feature type="domain" description="HTH tetR-type" evidence="5">
    <location>
        <begin position="17"/>
        <end position="77"/>
    </location>
</feature>
<dbReference type="eggNOG" id="COG1309">
    <property type="taxonomic scope" value="Bacteria"/>
</dbReference>
<accession>A0A097ID84</accession>
<keyword evidence="1" id="KW-0805">Transcription regulation</keyword>
<dbReference type="InterPro" id="IPR001647">
    <property type="entry name" value="HTH_TetR"/>
</dbReference>
<dbReference type="InterPro" id="IPR009057">
    <property type="entry name" value="Homeodomain-like_sf"/>
</dbReference>
<keyword evidence="3" id="KW-0804">Transcription</keyword>
<dbReference type="Proteomes" id="UP000029914">
    <property type="component" value="Chromosome"/>
</dbReference>
<dbReference type="AlphaFoldDB" id="A0A097ID84"/>
<name>A0A097ID84_9CORY</name>
<organism evidence="6 7">
    <name type="scientific">Corynebacterium doosanense CAU 212 = DSM 45436</name>
    <dbReference type="NCBI Taxonomy" id="558173"/>
    <lineage>
        <taxon>Bacteria</taxon>
        <taxon>Bacillati</taxon>
        <taxon>Actinomycetota</taxon>
        <taxon>Actinomycetes</taxon>
        <taxon>Mycobacteriales</taxon>
        <taxon>Corynebacteriaceae</taxon>
        <taxon>Corynebacterium</taxon>
    </lineage>
</organism>
<evidence type="ECO:0000313" key="7">
    <source>
        <dbReference type="Proteomes" id="UP000029914"/>
    </source>
</evidence>
<dbReference type="EMBL" id="CP006764">
    <property type="protein sequence ID" value="AIT60085.1"/>
    <property type="molecule type" value="Genomic_DNA"/>
</dbReference>
<feature type="DNA-binding region" description="H-T-H motif" evidence="4">
    <location>
        <begin position="40"/>
        <end position="59"/>
    </location>
</feature>
<keyword evidence="7" id="KW-1185">Reference proteome</keyword>
<dbReference type="STRING" id="558173.CDOO_01320"/>
<dbReference type="GO" id="GO:0003700">
    <property type="term" value="F:DNA-binding transcription factor activity"/>
    <property type="evidence" value="ECO:0007669"/>
    <property type="project" value="TreeGrafter"/>
</dbReference>
<dbReference type="InterPro" id="IPR050109">
    <property type="entry name" value="HTH-type_TetR-like_transc_reg"/>
</dbReference>
<dbReference type="SUPFAM" id="SSF48498">
    <property type="entry name" value="Tetracyclin repressor-like, C-terminal domain"/>
    <property type="match status" value="1"/>
</dbReference>
<evidence type="ECO:0000259" key="5">
    <source>
        <dbReference type="PROSITE" id="PS50977"/>
    </source>
</evidence>
<evidence type="ECO:0000256" key="3">
    <source>
        <dbReference type="ARBA" id="ARBA00023163"/>
    </source>
</evidence>
<dbReference type="PANTHER" id="PTHR30055">
    <property type="entry name" value="HTH-TYPE TRANSCRIPTIONAL REGULATOR RUTR"/>
    <property type="match status" value="1"/>
</dbReference>
<dbReference type="KEGG" id="cdo:CDOO_01320"/>
<dbReference type="SUPFAM" id="SSF46689">
    <property type="entry name" value="Homeodomain-like"/>
    <property type="match status" value="1"/>
</dbReference>
<gene>
    <name evidence="6" type="ORF">CDOO_01320</name>
</gene>
<keyword evidence="2 4" id="KW-0238">DNA-binding</keyword>
<evidence type="ECO:0000313" key="6">
    <source>
        <dbReference type="EMBL" id="AIT60085.1"/>
    </source>
</evidence>